<accession>A0A0N7KPZ6</accession>
<reference evidence="3" key="1">
    <citation type="journal article" date="2005" name="Nature">
        <title>The map-based sequence of the rice genome.</title>
        <authorList>
            <consortium name="International rice genome sequencing project (IRGSP)"/>
            <person name="Matsumoto T."/>
            <person name="Wu J."/>
            <person name="Kanamori H."/>
            <person name="Katayose Y."/>
            <person name="Fujisawa M."/>
            <person name="Namiki N."/>
            <person name="Mizuno H."/>
            <person name="Yamamoto K."/>
            <person name="Antonio B.A."/>
            <person name="Baba T."/>
            <person name="Sakata K."/>
            <person name="Nagamura Y."/>
            <person name="Aoki H."/>
            <person name="Arikawa K."/>
            <person name="Arita K."/>
            <person name="Bito T."/>
            <person name="Chiden Y."/>
            <person name="Fujitsuka N."/>
            <person name="Fukunaka R."/>
            <person name="Hamada M."/>
            <person name="Harada C."/>
            <person name="Hayashi A."/>
            <person name="Hijishita S."/>
            <person name="Honda M."/>
            <person name="Hosokawa S."/>
            <person name="Ichikawa Y."/>
            <person name="Idonuma A."/>
            <person name="Iijima M."/>
            <person name="Ikeda M."/>
            <person name="Ikeno M."/>
            <person name="Ito K."/>
            <person name="Ito S."/>
            <person name="Ito T."/>
            <person name="Ito Y."/>
            <person name="Ito Y."/>
            <person name="Iwabuchi A."/>
            <person name="Kamiya K."/>
            <person name="Karasawa W."/>
            <person name="Kurita K."/>
            <person name="Katagiri S."/>
            <person name="Kikuta A."/>
            <person name="Kobayashi H."/>
            <person name="Kobayashi N."/>
            <person name="Machita K."/>
            <person name="Maehara T."/>
            <person name="Masukawa M."/>
            <person name="Mizubayashi T."/>
            <person name="Mukai Y."/>
            <person name="Nagasaki H."/>
            <person name="Nagata Y."/>
            <person name="Naito S."/>
            <person name="Nakashima M."/>
            <person name="Nakama Y."/>
            <person name="Nakamichi Y."/>
            <person name="Nakamura M."/>
            <person name="Meguro A."/>
            <person name="Negishi M."/>
            <person name="Ohta I."/>
            <person name="Ohta T."/>
            <person name="Okamoto M."/>
            <person name="Ono N."/>
            <person name="Saji S."/>
            <person name="Sakaguchi M."/>
            <person name="Sakai K."/>
            <person name="Shibata M."/>
            <person name="Shimokawa T."/>
            <person name="Song J."/>
            <person name="Takazaki Y."/>
            <person name="Terasawa K."/>
            <person name="Tsugane M."/>
            <person name="Tsuji K."/>
            <person name="Ueda S."/>
            <person name="Waki K."/>
            <person name="Yamagata H."/>
            <person name="Yamamoto M."/>
            <person name="Yamamoto S."/>
            <person name="Yamane H."/>
            <person name="Yoshiki S."/>
            <person name="Yoshihara R."/>
            <person name="Yukawa K."/>
            <person name="Zhong H."/>
            <person name="Yano M."/>
            <person name="Yuan Q."/>
            <person name="Ouyang S."/>
            <person name="Liu J."/>
            <person name="Jones K.M."/>
            <person name="Gansberger K."/>
            <person name="Moffat K."/>
            <person name="Hill J."/>
            <person name="Bera J."/>
            <person name="Fadrosh D."/>
            <person name="Jin S."/>
            <person name="Johri S."/>
            <person name="Kim M."/>
            <person name="Overton L."/>
            <person name="Reardon M."/>
            <person name="Tsitrin T."/>
            <person name="Vuong H."/>
            <person name="Weaver B."/>
            <person name="Ciecko A."/>
            <person name="Tallon L."/>
            <person name="Jackson J."/>
            <person name="Pai G."/>
            <person name="Aken S.V."/>
            <person name="Utterback T."/>
            <person name="Reidmuller S."/>
            <person name="Feldblyum T."/>
            <person name="Hsiao J."/>
            <person name="Zismann V."/>
            <person name="Iobst S."/>
            <person name="de Vazeille A.R."/>
            <person name="Buell C.R."/>
            <person name="Ying K."/>
            <person name="Li Y."/>
            <person name="Lu T."/>
            <person name="Huang Y."/>
            <person name="Zhao Q."/>
            <person name="Feng Q."/>
            <person name="Zhang L."/>
            <person name="Zhu J."/>
            <person name="Weng Q."/>
            <person name="Mu J."/>
            <person name="Lu Y."/>
            <person name="Fan D."/>
            <person name="Liu Y."/>
            <person name="Guan J."/>
            <person name="Zhang Y."/>
            <person name="Yu S."/>
            <person name="Liu X."/>
            <person name="Zhang Y."/>
            <person name="Hong G."/>
            <person name="Han B."/>
            <person name="Choisne N."/>
            <person name="Demange N."/>
            <person name="Orjeda G."/>
            <person name="Samain S."/>
            <person name="Cattolico L."/>
            <person name="Pelletier E."/>
            <person name="Couloux A."/>
            <person name="Segurens B."/>
            <person name="Wincker P."/>
            <person name="D'Hont A."/>
            <person name="Scarpelli C."/>
            <person name="Weissenbach J."/>
            <person name="Salanoubat M."/>
            <person name="Quetier F."/>
            <person name="Yu Y."/>
            <person name="Kim H.R."/>
            <person name="Rambo T."/>
            <person name="Currie J."/>
            <person name="Collura K."/>
            <person name="Luo M."/>
            <person name="Yang T."/>
            <person name="Ammiraju J.S.S."/>
            <person name="Engler F."/>
            <person name="Soderlund C."/>
            <person name="Wing R.A."/>
            <person name="Palmer L.E."/>
            <person name="de la Bastide M."/>
            <person name="Spiegel L."/>
            <person name="Nascimento L."/>
            <person name="Zutavern T."/>
            <person name="O'Shaughnessy A."/>
            <person name="Dike S."/>
            <person name="Dedhia N."/>
            <person name="Preston R."/>
            <person name="Balija V."/>
            <person name="McCombie W.R."/>
            <person name="Chow T."/>
            <person name="Chen H."/>
            <person name="Chung M."/>
            <person name="Chen C."/>
            <person name="Shaw J."/>
            <person name="Wu H."/>
            <person name="Hsiao K."/>
            <person name="Chao Y."/>
            <person name="Chu M."/>
            <person name="Cheng C."/>
            <person name="Hour A."/>
            <person name="Lee P."/>
            <person name="Lin S."/>
            <person name="Lin Y."/>
            <person name="Liou J."/>
            <person name="Liu S."/>
            <person name="Hsing Y."/>
            <person name="Raghuvanshi S."/>
            <person name="Mohanty A."/>
            <person name="Bharti A.K."/>
            <person name="Gaur A."/>
            <person name="Gupta V."/>
            <person name="Kumar D."/>
            <person name="Ravi V."/>
            <person name="Vij S."/>
            <person name="Kapur A."/>
            <person name="Khurana P."/>
            <person name="Khurana P."/>
            <person name="Khurana J.P."/>
            <person name="Tyagi A.K."/>
            <person name="Gaikwad K."/>
            <person name="Singh A."/>
            <person name="Dalal V."/>
            <person name="Srivastava S."/>
            <person name="Dixit A."/>
            <person name="Pal A.K."/>
            <person name="Ghazi I.A."/>
            <person name="Yadav M."/>
            <person name="Pandit A."/>
            <person name="Bhargava A."/>
            <person name="Sureshbabu K."/>
            <person name="Batra K."/>
            <person name="Sharma T.R."/>
            <person name="Mohapatra T."/>
            <person name="Singh N.K."/>
            <person name="Messing J."/>
            <person name="Nelson A.B."/>
            <person name="Fuks G."/>
            <person name="Kavchok S."/>
            <person name="Keizer G."/>
            <person name="Linton E."/>
            <person name="Llaca V."/>
            <person name="Song R."/>
            <person name="Tanyolac B."/>
            <person name="Young S."/>
            <person name="Ho-Il K."/>
            <person name="Hahn J.H."/>
            <person name="Sangsakoo G."/>
            <person name="Vanavichit A."/>
            <person name="de Mattos Luiz.A.T."/>
            <person name="Zimmer P.D."/>
            <person name="Malone G."/>
            <person name="Dellagostin O."/>
            <person name="de Oliveira A.C."/>
            <person name="Bevan M."/>
            <person name="Bancroft I."/>
            <person name="Minx P."/>
            <person name="Cordum H."/>
            <person name="Wilson R."/>
            <person name="Cheng Z."/>
            <person name="Jin W."/>
            <person name="Jiang J."/>
            <person name="Leong S.A."/>
            <person name="Iwama H."/>
            <person name="Gojobori T."/>
            <person name="Itoh T."/>
            <person name="Niimura Y."/>
            <person name="Fujii Y."/>
            <person name="Habara T."/>
            <person name="Sakai H."/>
            <person name="Sato Y."/>
            <person name="Wilson G."/>
            <person name="Kumar K."/>
            <person name="McCouch S."/>
            <person name="Juretic N."/>
            <person name="Hoen D."/>
            <person name="Wright S."/>
            <person name="Bruskiewich R."/>
            <person name="Bureau T."/>
            <person name="Miyao A."/>
            <person name="Hirochika H."/>
            <person name="Nishikawa T."/>
            <person name="Kadowaki K."/>
            <person name="Sugiura M."/>
            <person name="Burr B."/>
            <person name="Sasaki T."/>
        </authorList>
    </citation>
    <scope>NUCLEOTIDE SEQUENCE [LARGE SCALE GENOMIC DNA]</scope>
    <source>
        <strain evidence="3">cv. Nipponbare</strain>
    </source>
</reference>
<feature type="region of interest" description="Disordered" evidence="1">
    <location>
        <begin position="72"/>
        <end position="126"/>
    </location>
</feature>
<dbReference type="InParanoid" id="A0A0N7KPZ6"/>
<evidence type="ECO:0000256" key="1">
    <source>
        <dbReference type="SAM" id="MobiDB-lite"/>
    </source>
</evidence>
<protein>
    <submittedName>
        <fullName evidence="2">Os08g0466600 protein</fullName>
    </submittedName>
</protein>
<gene>
    <name evidence="2" type="ordered locus">Os08g0466600</name>
    <name evidence="2" type="ORF">OSNPB_080466600</name>
</gene>
<name>A0A0N7KPZ6_ORYSJ</name>
<dbReference type="AlphaFoldDB" id="A0A0N7KPZ6"/>
<evidence type="ECO:0000313" key="3">
    <source>
        <dbReference type="Proteomes" id="UP000059680"/>
    </source>
</evidence>
<dbReference type="Gramene" id="Os08t0466600-00">
    <property type="protein sequence ID" value="Os08t0466600-00"/>
    <property type="gene ID" value="Os08g0466600"/>
</dbReference>
<feature type="region of interest" description="Disordered" evidence="1">
    <location>
        <begin position="1"/>
        <end position="59"/>
    </location>
</feature>
<evidence type="ECO:0000313" key="2">
    <source>
        <dbReference type="EMBL" id="BAT05802.1"/>
    </source>
</evidence>
<proteinExistence type="predicted"/>
<feature type="compositionally biased region" description="Low complexity" evidence="1">
    <location>
        <begin position="72"/>
        <end position="88"/>
    </location>
</feature>
<dbReference type="EMBL" id="AP014964">
    <property type="protein sequence ID" value="BAT05802.1"/>
    <property type="molecule type" value="Genomic_DNA"/>
</dbReference>
<reference evidence="2 3" key="2">
    <citation type="journal article" date="2013" name="Plant Cell Physiol.">
        <title>Rice Annotation Project Database (RAP-DB): an integrative and interactive database for rice genomics.</title>
        <authorList>
            <person name="Sakai H."/>
            <person name="Lee S.S."/>
            <person name="Tanaka T."/>
            <person name="Numa H."/>
            <person name="Kim J."/>
            <person name="Kawahara Y."/>
            <person name="Wakimoto H."/>
            <person name="Yang C.C."/>
            <person name="Iwamoto M."/>
            <person name="Abe T."/>
            <person name="Yamada Y."/>
            <person name="Muto A."/>
            <person name="Inokuchi H."/>
            <person name="Ikemura T."/>
            <person name="Matsumoto T."/>
            <person name="Sasaki T."/>
            <person name="Itoh T."/>
        </authorList>
    </citation>
    <scope>NUCLEOTIDE SEQUENCE [LARGE SCALE GENOMIC DNA]</scope>
    <source>
        <strain evidence="3">cv. Nipponbare</strain>
    </source>
</reference>
<sequence length="170" mass="18007">MRQGFFGPIRGETLGKGPRHPEVGNISSRVILRRFSLAQERATPPRDSSSGEKGKPFSSPPLLLLGFPLSSSSRVSASSSSPVSALASQAPKGGWCHGSLGNDDEATRRQRGRTAGDRGKIQGGATHRLGKIPLTGVIPLEVEGDQLVPGKIPVWNYFPGVSSPCIQRSL</sequence>
<dbReference type="PaxDb" id="39947-A0A0N7KPZ6"/>
<organism evidence="2 3">
    <name type="scientific">Oryza sativa subsp. japonica</name>
    <name type="common">Rice</name>
    <dbReference type="NCBI Taxonomy" id="39947"/>
    <lineage>
        <taxon>Eukaryota</taxon>
        <taxon>Viridiplantae</taxon>
        <taxon>Streptophyta</taxon>
        <taxon>Embryophyta</taxon>
        <taxon>Tracheophyta</taxon>
        <taxon>Spermatophyta</taxon>
        <taxon>Magnoliopsida</taxon>
        <taxon>Liliopsida</taxon>
        <taxon>Poales</taxon>
        <taxon>Poaceae</taxon>
        <taxon>BOP clade</taxon>
        <taxon>Oryzoideae</taxon>
        <taxon>Oryzeae</taxon>
        <taxon>Oryzinae</taxon>
        <taxon>Oryza</taxon>
        <taxon>Oryza sativa</taxon>
    </lineage>
</organism>
<dbReference type="Proteomes" id="UP000059680">
    <property type="component" value="Chromosome 8"/>
</dbReference>
<reference evidence="2 3" key="3">
    <citation type="journal article" date="2013" name="Rice">
        <title>Improvement of the Oryza sativa Nipponbare reference genome using next generation sequence and optical map data.</title>
        <authorList>
            <person name="Kawahara Y."/>
            <person name="de la Bastide M."/>
            <person name="Hamilton J.P."/>
            <person name="Kanamori H."/>
            <person name="McCombie W.R."/>
            <person name="Ouyang S."/>
            <person name="Schwartz D.C."/>
            <person name="Tanaka T."/>
            <person name="Wu J."/>
            <person name="Zhou S."/>
            <person name="Childs K.L."/>
            <person name="Davidson R.M."/>
            <person name="Lin H."/>
            <person name="Quesada-Ocampo L."/>
            <person name="Vaillancourt B."/>
            <person name="Sakai H."/>
            <person name="Lee S.S."/>
            <person name="Kim J."/>
            <person name="Numa H."/>
            <person name="Itoh T."/>
            <person name="Buell C.R."/>
            <person name="Matsumoto T."/>
        </authorList>
    </citation>
    <scope>NUCLEOTIDE SEQUENCE [LARGE SCALE GENOMIC DNA]</scope>
    <source>
        <strain evidence="3">cv. Nipponbare</strain>
    </source>
</reference>
<keyword evidence="3" id="KW-1185">Reference proteome</keyword>